<dbReference type="Proteomes" id="UP000021315">
    <property type="component" value="Unassembled WGS sequence"/>
</dbReference>
<evidence type="ECO:0000256" key="6">
    <source>
        <dbReference type="SAM" id="Phobius"/>
    </source>
</evidence>
<feature type="transmembrane region" description="Helical" evidence="6">
    <location>
        <begin position="275"/>
        <end position="294"/>
    </location>
</feature>
<reference evidence="9 11" key="2">
    <citation type="journal article" date="2019" name="Microbiome">
        <title>Annotated bacterial chromosomes from frame-shift-corrected long-read metagenomic data.</title>
        <authorList>
            <person name="Arumugam K."/>
            <person name="Bagci C."/>
            <person name="Bessarab I."/>
            <person name="Beier S."/>
            <person name="Buchfink B."/>
            <person name="Gorska A."/>
            <person name="Qiu G."/>
            <person name="Huson D.H."/>
            <person name="Williams R.B.H."/>
        </authorList>
    </citation>
    <scope>NUCLEOTIDE SEQUENCE [LARGE SCALE GENOMIC DNA]</scope>
    <source>
        <strain evidence="9">SSA1</strain>
    </source>
</reference>
<sequence length="305" mass="32238">MNARTPPGATAFALMILLCATWGFQQVAIKIAGQSVSPLMQSGLRSAIALLLLILWARWRGLALAQADGTLCAGLLAGSLFALEFAFIYLGLSYTTASRMIVALYTAPCFTVLGLHCFVPGEEMRRRHLLGVVLAFSGIVLGFADASGSRPDAWIGDLLGLLAALGWAATTVLIRASGLARISATKVLFYQLAVSAACLLPLSLLIGETGITHLSAPVLLALAYQGVIVAFASYLVWFWLLTRYLTTRLSVFSFLTPLFGVSFGVLLLGDRLTTSFAAAAACVSAGIVLVNLPAGRQTVRPEDSP</sequence>
<dbReference type="STRING" id="1453999.AW06_002269"/>
<evidence type="ECO:0000313" key="11">
    <source>
        <dbReference type="Proteomes" id="UP000509684"/>
    </source>
</evidence>
<dbReference type="PANTHER" id="PTHR32322">
    <property type="entry name" value="INNER MEMBRANE TRANSPORTER"/>
    <property type="match status" value="1"/>
</dbReference>
<evidence type="ECO:0000259" key="7">
    <source>
        <dbReference type="Pfam" id="PF00892"/>
    </source>
</evidence>
<comment type="similarity">
    <text evidence="2">Belongs to the EamA transporter family.</text>
</comment>
<feature type="transmembrane region" description="Helical" evidence="6">
    <location>
        <begin position="71"/>
        <end position="92"/>
    </location>
</feature>
<dbReference type="Proteomes" id="UP000509684">
    <property type="component" value="Chromosome"/>
</dbReference>
<dbReference type="InterPro" id="IPR000620">
    <property type="entry name" value="EamA_dom"/>
</dbReference>
<dbReference type="SUPFAM" id="SSF103481">
    <property type="entry name" value="Multidrug resistance efflux transporter EmrE"/>
    <property type="match status" value="2"/>
</dbReference>
<dbReference type="GO" id="GO:0016020">
    <property type="term" value="C:membrane"/>
    <property type="evidence" value="ECO:0007669"/>
    <property type="project" value="UniProtKB-SubCell"/>
</dbReference>
<evidence type="ECO:0000256" key="4">
    <source>
        <dbReference type="ARBA" id="ARBA00022989"/>
    </source>
</evidence>
<dbReference type="InterPro" id="IPR037185">
    <property type="entry name" value="EmrE-like"/>
</dbReference>
<reference evidence="8 10" key="1">
    <citation type="submission" date="2014-02" db="EMBL/GenBank/DDBJ databases">
        <title>Expanding our view of genomic diversity in Candidatus Accumulibacter clades.</title>
        <authorList>
            <person name="Skennerton C.T."/>
            <person name="Barr J.J."/>
            <person name="Slater F.R."/>
            <person name="Bond P.L."/>
            <person name="Tyson G.W."/>
        </authorList>
    </citation>
    <scope>NUCLEOTIDE SEQUENCE [LARGE SCALE GENOMIC DNA]</scope>
    <source>
        <strain evidence="10">SK-02</strain>
    </source>
</reference>
<keyword evidence="10" id="KW-1185">Reference proteome</keyword>
<feature type="transmembrane region" description="Helical" evidence="6">
    <location>
        <begin position="153"/>
        <end position="175"/>
    </location>
</feature>
<feature type="transmembrane region" description="Helical" evidence="6">
    <location>
        <begin position="218"/>
        <end position="242"/>
    </location>
</feature>
<accession>A0A080M5S1</accession>
<evidence type="ECO:0000256" key="5">
    <source>
        <dbReference type="ARBA" id="ARBA00023136"/>
    </source>
</evidence>
<proteinExistence type="inferred from homology"/>
<evidence type="ECO:0000313" key="9">
    <source>
        <dbReference type="EMBL" id="QLH51238.1"/>
    </source>
</evidence>
<organism evidence="8 10">
    <name type="scientific">Candidatus Accumulibacter cognatus</name>
    <dbReference type="NCBI Taxonomy" id="2954383"/>
    <lineage>
        <taxon>Bacteria</taxon>
        <taxon>Pseudomonadati</taxon>
        <taxon>Pseudomonadota</taxon>
        <taxon>Betaproteobacteria</taxon>
        <taxon>Candidatus Accumulibacter</taxon>
    </lineage>
</organism>
<keyword evidence="4 6" id="KW-1133">Transmembrane helix</keyword>
<dbReference type="InterPro" id="IPR050638">
    <property type="entry name" value="AA-Vitamin_Transporters"/>
</dbReference>
<dbReference type="KEGG" id="acog:HWD57_16625"/>
<dbReference type="EMBL" id="JDST02000049">
    <property type="protein sequence ID" value="KFB76632.1"/>
    <property type="molecule type" value="Genomic_DNA"/>
</dbReference>
<keyword evidence="3 6" id="KW-0812">Transmembrane</keyword>
<feature type="transmembrane region" description="Helical" evidence="6">
    <location>
        <begin position="249"/>
        <end position="269"/>
    </location>
</feature>
<keyword evidence="5 6" id="KW-0472">Membrane</keyword>
<dbReference type="AlphaFoldDB" id="A0A080M5S1"/>
<gene>
    <name evidence="8" type="primary">eamA_2</name>
    <name evidence="8" type="ORF">AW06_002269</name>
    <name evidence="9" type="ORF">HWD57_16625</name>
</gene>
<feature type="transmembrane region" description="Helical" evidence="6">
    <location>
        <begin position="129"/>
        <end position="147"/>
    </location>
</feature>
<evidence type="ECO:0000313" key="10">
    <source>
        <dbReference type="Proteomes" id="UP000021315"/>
    </source>
</evidence>
<dbReference type="PANTHER" id="PTHR32322:SF2">
    <property type="entry name" value="EAMA DOMAIN-CONTAINING PROTEIN"/>
    <property type="match status" value="1"/>
</dbReference>
<comment type="subcellular location">
    <subcellularLocation>
        <location evidence="1">Membrane</location>
        <topology evidence="1">Multi-pass membrane protein</topology>
    </subcellularLocation>
</comment>
<feature type="transmembrane region" description="Helical" evidence="6">
    <location>
        <begin position="187"/>
        <end position="206"/>
    </location>
</feature>
<reference evidence="9" key="3">
    <citation type="submission" date="2020-06" db="EMBL/GenBank/DDBJ databases">
        <authorList>
            <person name="Arumugam K."/>
            <person name="Besarab I."/>
            <person name="Haryono M."/>
            <person name="Bagci C."/>
            <person name="Beier S."/>
            <person name="Buchfink B."/>
            <person name="Gorska A."/>
            <person name="Qiu G."/>
            <person name="Huson D.H."/>
            <person name="Williams R.B."/>
        </authorList>
    </citation>
    <scope>NUCLEOTIDE SEQUENCE</scope>
    <source>
        <strain evidence="9">SSA1</strain>
    </source>
</reference>
<evidence type="ECO:0000256" key="1">
    <source>
        <dbReference type="ARBA" id="ARBA00004141"/>
    </source>
</evidence>
<feature type="transmembrane region" description="Helical" evidence="6">
    <location>
        <begin position="39"/>
        <end position="59"/>
    </location>
</feature>
<dbReference type="Pfam" id="PF00892">
    <property type="entry name" value="EamA"/>
    <property type="match status" value="2"/>
</dbReference>
<dbReference type="RefSeq" id="WP_034949231.1">
    <property type="nucleotide sequence ID" value="NZ_JDST02000049.1"/>
</dbReference>
<feature type="domain" description="EamA" evidence="7">
    <location>
        <begin position="155"/>
        <end position="291"/>
    </location>
</feature>
<dbReference type="EMBL" id="CP058708">
    <property type="protein sequence ID" value="QLH51238.1"/>
    <property type="molecule type" value="Genomic_DNA"/>
</dbReference>
<feature type="domain" description="EamA" evidence="7">
    <location>
        <begin position="13"/>
        <end position="141"/>
    </location>
</feature>
<evidence type="ECO:0000256" key="2">
    <source>
        <dbReference type="ARBA" id="ARBA00007362"/>
    </source>
</evidence>
<feature type="transmembrane region" description="Helical" evidence="6">
    <location>
        <begin position="98"/>
        <end position="117"/>
    </location>
</feature>
<accession>A0A7D5SG52</accession>
<name>A0A080M5S1_9PROT</name>
<evidence type="ECO:0000256" key="3">
    <source>
        <dbReference type="ARBA" id="ARBA00022692"/>
    </source>
</evidence>
<protein>
    <submittedName>
        <fullName evidence="9">DMT family transporter</fullName>
    </submittedName>
    <submittedName>
        <fullName evidence="8">Putative amino-acid metabolite efflux pump</fullName>
    </submittedName>
</protein>
<evidence type="ECO:0000313" key="8">
    <source>
        <dbReference type="EMBL" id="KFB76632.1"/>
    </source>
</evidence>